<organism evidence="1 2">
    <name type="scientific">Adineta steineri</name>
    <dbReference type="NCBI Taxonomy" id="433720"/>
    <lineage>
        <taxon>Eukaryota</taxon>
        <taxon>Metazoa</taxon>
        <taxon>Spiralia</taxon>
        <taxon>Gnathifera</taxon>
        <taxon>Rotifera</taxon>
        <taxon>Eurotatoria</taxon>
        <taxon>Bdelloidea</taxon>
        <taxon>Adinetida</taxon>
        <taxon>Adinetidae</taxon>
        <taxon>Adineta</taxon>
    </lineage>
</organism>
<dbReference type="Proteomes" id="UP000663868">
    <property type="component" value="Unassembled WGS sequence"/>
</dbReference>
<gene>
    <name evidence="1" type="ORF">KXQ929_LOCUS53269</name>
</gene>
<comment type="caution">
    <text evidence="1">The sequence shown here is derived from an EMBL/GenBank/DDBJ whole genome shotgun (WGS) entry which is preliminary data.</text>
</comment>
<dbReference type="EMBL" id="CAJOBB010029763">
    <property type="protein sequence ID" value="CAF4439126.1"/>
    <property type="molecule type" value="Genomic_DNA"/>
</dbReference>
<dbReference type="AlphaFoldDB" id="A0A820RCS9"/>
<accession>A0A820RCS9</accession>
<evidence type="ECO:0000313" key="1">
    <source>
        <dbReference type="EMBL" id="CAF4439126.1"/>
    </source>
</evidence>
<sequence>LTEDLFRKSDGVLLNNNDYACRVSIPTSKNSLHYIQFNRPLTYERRFFFVELDNINQQCQVIVGVASSKNKLNEAAPGILQDTVGYNSSTGKLYSS</sequence>
<evidence type="ECO:0000313" key="2">
    <source>
        <dbReference type="Proteomes" id="UP000663868"/>
    </source>
</evidence>
<dbReference type="InterPro" id="IPR043136">
    <property type="entry name" value="B30.2/SPRY_sf"/>
</dbReference>
<name>A0A820RCS9_9BILA</name>
<feature type="non-terminal residue" evidence="1">
    <location>
        <position position="96"/>
    </location>
</feature>
<reference evidence="1" key="1">
    <citation type="submission" date="2021-02" db="EMBL/GenBank/DDBJ databases">
        <authorList>
            <person name="Nowell W R."/>
        </authorList>
    </citation>
    <scope>NUCLEOTIDE SEQUENCE</scope>
</reference>
<protein>
    <submittedName>
        <fullName evidence="1">Uncharacterized protein</fullName>
    </submittedName>
</protein>
<proteinExistence type="predicted"/>
<feature type="non-terminal residue" evidence="1">
    <location>
        <position position="1"/>
    </location>
</feature>
<dbReference type="Gene3D" id="2.60.120.920">
    <property type="match status" value="1"/>
</dbReference>